<dbReference type="Proteomes" id="UP001634747">
    <property type="component" value="Unassembled WGS sequence"/>
</dbReference>
<accession>A0ABW9KHA1</accession>
<dbReference type="RefSeq" id="WP_263413838.1">
    <property type="nucleotide sequence ID" value="NZ_BAABBH010000001.1"/>
</dbReference>
<keyword evidence="2" id="KW-1185">Reference proteome</keyword>
<evidence type="ECO:0000313" key="2">
    <source>
        <dbReference type="Proteomes" id="UP001634747"/>
    </source>
</evidence>
<protein>
    <submittedName>
        <fullName evidence="1">2'-5' RNA ligase family protein</fullName>
    </submittedName>
</protein>
<dbReference type="Gene3D" id="3.90.1140.10">
    <property type="entry name" value="Cyclic phosphodiesterase"/>
    <property type="match status" value="1"/>
</dbReference>
<keyword evidence="1" id="KW-0436">Ligase</keyword>
<comment type="caution">
    <text evidence="1">The sequence shown here is derived from an EMBL/GenBank/DDBJ whole genome shotgun (WGS) entry which is preliminary data.</text>
</comment>
<evidence type="ECO:0000313" key="1">
    <source>
        <dbReference type="EMBL" id="MFN2974598.1"/>
    </source>
</evidence>
<dbReference type="Pfam" id="PF13563">
    <property type="entry name" value="2_5_RNA_ligase2"/>
    <property type="match status" value="1"/>
</dbReference>
<sequence>MSSVLTLALDSSSQQRFELLRQQWFPPERNQIPAHLTLFHTLPETEAVAHSLRAIATATRPFHMEVSGLRSLGRGVAFFLEAPAAKALHRDLSNAFQDELSPQDRQGFRPHVVVQNKVEPAVARETLAVLQAGFVPWRCQAVGLDWWRYLGGPWQLLQRFAFPV</sequence>
<dbReference type="SUPFAM" id="SSF55144">
    <property type="entry name" value="LigT-like"/>
    <property type="match status" value="1"/>
</dbReference>
<dbReference type="InterPro" id="IPR009097">
    <property type="entry name" value="Cyclic_Pdiesterase"/>
</dbReference>
<name>A0ABW9KHA1_9BACT</name>
<dbReference type="GO" id="GO:0016874">
    <property type="term" value="F:ligase activity"/>
    <property type="evidence" value="ECO:0007669"/>
    <property type="project" value="UniProtKB-KW"/>
</dbReference>
<organism evidence="1 2">
    <name type="scientific">Terriglobus aquaticus</name>
    <dbReference type="NCBI Taxonomy" id="940139"/>
    <lineage>
        <taxon>Bacteria</taxon>
        <taxon>Pseudomonadati</taxon>
        <taxon>Acidobacteriota</taxon>
        <taxon>Terriglobia</taxon>
        <taxon>Terriglobales</taxon>
        <taxon>Acidobacteriaceae</taxon>
        <taxon>Terriglobus</taxon>
    </lineage>
</organism>
<dbReference type="EMBL" id="JBJYXY010000001">
    <property type="protein sequence ID" value="MFN2974598.1"/>
    <property type="molecule type" value="Genomic_DNA"/>
</dbReference>
<reference evidence="1 2" key="1">
    <citation type="submission" date="2024-12" db="EMBL/GenBank/DDBJ databases">
        <authorList>
            <person name="Lee Y."/>
        </authorList>
    </citation>
    <scope>NUCLEOTIDE SEQUENCE [LARGE SCALE GENOMIC DNA]</scope>
    <source>
        <strain evidence="1 2">03SUJ4</strain>
    </source>
</reference>
<gene>
    <name evidence="1" type="ORF">ACK2TP_02355</name>
</gene>
<proteinExistence type="predicted"/>